<comment type="caution">
    <text evidence="1">The sequence shown here is derived from an EMBL/GenBank/DDBJ whole genome shotgun (WGS) entry which is preliminary data.</text>
</comment>
<dbReference type="Proteomes" id="UP001472677">
    <property type="component" value="Unassembled WGS sequence"/>
</dbReference>
<proteinExistence type="predicted"/>
<accession>A0ABR2AI29</accession>
<reference evidence="1 2" key="1">
    <citation type="journal article" date="2024" name="G3 (Bethesda)">
        <title>Genome assembly of Hibiscus sabdariffa L. provides insights into metabolisms of medicinal natural products.</title>
        <authorList>
            <person name="Kim T."/>
        </authorList>
    </citation>
    <scope>NUCLEOTIDE SEQUENCE [LARGE SCALE GENOMIC DNA]</scope>
    <source>
        <strain evidence="1">TK-2024</strain>
        <tissue evidence="1">Old leaves</tissue>
    </source>
</reference>
<organism evidence="1 2">
    <name type="scientific">Hibiscus sabdariffa</name>
    <name type="common">roselle</name>
    <dbReference type="NCBI Taxonomy" id="183260"/>
    <lineage>
        <taxon>Eukaryota</taxon>
        <taxon>Viridiplantae</taxon>
        <taxon>Streptophyta</taxon>
        <taxon>Embryophyta</taxon>
        <taxon>Tracheophyta</taxon>
        <taxon>Spermatophyta</taxon>
        <taxon>Magnoliopsida</taxon>
        <taxon>eudicotyledons</taxon>
        <taxon>Gunneridae</taxon>
        <taxon>Pentapetalae</taxon>
        <taxon>rosids</taxon>
        <taxon>malvids</taxon>
        <taxon>Malvales</taxon>
        <taxon>Malvaceae</taxon>
        <taxon>Malvoideae</taxon>
        <taxon>Hibiscus</taxon>
    </lineage>
</organism>
<gene>
    <name evidence="1" type="ORF">V6N12_057837</name>
</gene>
<protein>
    <submittedName>
        <fullName evidence="1">Uncharacterized protein</fullName>
    </submittedName>
</protein>
<name>A0ABR2AI29_9ROSI</name>
<dbReference type="EMBL" id="JBBPBM010000670">
    <property type="protein sequence ID" value="KAK8492936.1"/>
    <property type="molecule type" value="Genomic_DNA"/>
</dbReference>
<evidence type="ECO:0000313" key="1">
    <source>
        <dbReference type="EMBL" id="KAK8492936.1"/>
    </source>
</evidence>
<keyword evidence="2" id="KW-1185">Reference proteome</keyword>
<sequence length="96" mass="11149">MEMEMEMGMNKSDEERWAFETYACLPVPQIAKAEQMDGLTAIWGKCIYSREWVSAMWKMMDSSLPTFLRGVFHLELQFSTPSLLCFLFGIQSHTLI</sequence>
<evidence type="ECO:0000313" key="2">
    <source>
        <dbReference type="Proteomes" id="UP001472677"/>
    </source>
</evidence>